<protein>
    <submittedName>
        <fullName evidence="2">Uncharacterized protein</fullName>
    </submittedName>
</protein>
<feature type="region of interest" description="Disordered" evidence="1">
    <location>
        <begin position="11"/>
        <end position="30"/>
    </location>
</feature>
<evidence type="ECO:0000313" key="2">
    <source>
        <dbReference type="EMBL" id="MCZ7936680.1"/>
    </source>
</evidence>
<dbReference type="EMBL" id="JAPZLR010000002">
    <property type="protein sequence ID" value="MCZ7936680.1"/>
    <property type="molecule type" value="Genomic_DNA"/>
</dbReference>
<reference evidence="2" key="1">
    <citation type="submission" date="2022-12" db="EMBL/GenBank/DDBJ databases">
        <title>Draft genome sequences of 22 rhizogenic Agrobacterium biovar 1 strains, the causative agent of hairy root disease.</title>
        <authorList>
            <person name="Kim N."/>
            <person name="Vargas P."/>
            <person name="Rediers H."/>
        </authorList>
    </citation>
    <scope>NUCLEOTIDE SEQUENCE</scope>
    <source>
        <strain evidence="2">ST15.13.006</strain>
    </source>
</reference>
<sequence length="457" mass="46817">MSDIINSMWEPLDDANVHPSPDGVAKEDAPNTVPEVIRAMKGGIKRAYLQSNAIHVSTGTGNAYVLTYPKAPEGYAKGIIYWFFADKTNTGAATLNINGLGTKAITNAAGAALIAGQIASGMCVCVIYDGTAFEMQFTYANPTFTGNVTATTFTGSHSGNGAALTALNATNLTTGTVNNTRLPATMTGKTFSSTTVISAGGITVTGDSSITGTTTITGNATVSGSLTQGGNRVLTVADAGAGKALDADLLDGQHGAYYLARGNGTGTQAISTVAGLQAALDNKLNLTGGSLSGSLSIIANWGAAGAASPLLAVRNTGTGEAKLSFGAANRTTNLSTIGQLASGSTRLATNTSNWDFAADGTLWLPAGGRLAGDGNTYWPYFGDWLSNVLSRAKNIRFGGTGWADLRSTGGIFDTNLAPNVLCGVTTNAGLGDNRTLVAIFYRTIQQSDLWGNWYNVG</sequence>
<dbReference type="RefSeq" id="WP_269834642.1">
    <property type="nucleotide sequence ID" value="NZ_JAPZLR010000002.1"/>
</dbReference>
<accession>A0A9X3KL15</accession>
<proteinExistence type="predicted"/>
<evidence type="ECO:0000256" key="1">
    <source>
        <dbReference type="SAM" id="MobiDB-lite"/>
    </source>
</evidence>
<evidence type="ECO:0000313" key="3">
    <source>
        <dbReference type="Proteomes" id="UP001151018"/>
    </source>
</evidence>
<dbReference type="AlphaFoldDB" id="A0A9X3KL15"/>
<comment type="caution">
    <text evidence="2">The sequence shown here is derived from an EMBL/GenBank/DDBJ whole genome shotgun (WGS) entry which is preliminary data.</text>
</comment>
<gene>
    <name evidence="2" type="ORF">O9X88_03915</name>
</gene>
<name>A0A9X3KL15_9HYPH</name>
<dbReference type="Proteomes" id="UP001151018">
    <property type="component" value="Unassembled WGS sequence"/>
</dbReference>
<organism evidence="2 3">
    <name type="scientific">Agrobacterium salinitolerans</name>
    <dbReference type="NCBI Taxonomy" id="1183413"/>
    <lineage>
        <taxon>Bacteria</taxon>
        <taxon>Pseudomonadati</taxon>
        <taxon>Pseudomonadota</taxon>
        <taxon>Alphaproteobacteria</taxon>
        <taxon>Hyphomicrobiales</taxon>
        <taxon>Rhizobiaceae</taxon>
        <taxon>Rhizobium/Agrobacterium group</taxon>
        <taxon>Agrobacterium</taxon>
    </lineage>
</organism>